<dbReference type="AlphaFoldDB" id="A0AAD5ED89"/>
<dbReference type="PANTHER" id="PTHR22761">
    <property type="entry name" value="CHARGED MULTIVESICULAR BODY PROTEIN"/>
    <property type="match status" value="1"/>
</dbReference>
<name>A0AAD5ED89_UMBRA</name>
<feature type="coiled-coil region" evidence="1">
    <location>
        <begin position="260"/>
        <end position="287"/>
    </location>
</feature>
<protein>
    <recommendedName>
        <fullName evidence="5">Charged multivesicular body protein 7</fullName>
    </recommendedName>
</protein>
<dbReference type="Pfam" id="PF25880">
    <property type="entry name" value="WHD_CHMP7_1st"/>
    <property type="match status" value="1"/>
</dbReference>
<dbReference type="GO" id="GO:0005771">
    <property type="term" value="C:multivesicular body"/>
    <property type="evidence" value="ECO:0007669"/>
    <property type="project" value="TreeGrafter"/>
</dbReference>
<keyword evidence="4" id="KW-1185">Reference proteome</keyword>
<dbReference type="RefSeq" id="XP_051445854.1">
    <property type="nucleotide sequence ID" value="XM_051587996.1"/>
</dbReference>
<reference evidence="3" key="2">
    <citation type="journal article" date="2022" name="Proc. Natl. Acad. Sci. U.S.A.">
        <title>Diploid-dominant life cycles characterize the early evolution of Fungi.</title>
        <authorList>
            <person name="Amses K.R."/>
            <person name="Simmons D.R."/>
            <person name="Longcore J.E."/>
            <person name="Mondo S.J."/>
            <person name="Seto K."/>
            <person name="Jeronimo G.H."/>
            <person name="Bonds A.E."/>
            <person name="Quandt C.A."/>
            <person name="Davis W.J."/>
            <person name="Chang Y."/>
            <person name="Federici B.A."/>
            <person name="Kuo A."/>
            <person name="LaButti K."/>
            <person name="Pangilinan J."/>
            <person name="Andreopoulos W."/>
            <person name="Tritt A."/>
            <person name="Riley R."/>
            <person name="Hundley H."/>
            <person name="Johnson J."/>
            <person name="Lipzen A."/>
            <person name="Barry K."/>
            <person name="Lang B.F."/>
            <person name="Cuomo C.A."/>
            <person name="Buchler N.E."/>
            <person name="Grigoriev I.V."/>
            <person name="Spatafora J.W."/>
            <person name="Stajich J.E."/>
            <person name="James T.Y."/>
        </authorList>
    </citation>
    <scope>NUCLEOTIDE SEQUENCE</scope>
    <source>
        <strain evidence="3">AG</strain>
    </source>
</reference>
<dbReference type="InterPro" id="IPR005024">
    <property type="entry name" value="Snf7_fam"/>
</dbReference>
<evidence type="ECO:0008006" key="5">
    <source>
        <dbReference type="Google" id="ProtNLM"/>
    </source>
</evidence>
<proteinExistence type="predicted"/>
<dbReference type="PANTHER" id="PTHR22761:SF96">
    <property type="entry name" value="BCDNA.GH08385"/>
    <property type="match status" value="1"/>
</dbReference>
<sequence length="466" mass="52566">MATSNNEDLLSYLQAKFPEFDPKKGSSRLSSLYSDFSSLQETNSYGYEANASFWRTVILQANRDGMISCNGYTLAVSQDGLEKAFEYGKYGQPLGINNVTEHMIEDGDLVTVESVLEAGALSSRPWSSYLLSVFIGRPLRYAASFIKQSQQSGAYVVMPTLKLVTTKVCEEHQKKQAISITDHLMTYETFRKRYSKSLIPNCELTDADIWLLLRYIESSKGVAIAEINRGNGAQIMLKFANAATVAQKKSVEITETDKGILSIMETSESLKSQIDELEATMSKLTIDTKECLSKKQKPQALYKLKQRKRIEAVLEKRLHYLDAMDTILFKIESSQNDAQIVQAYDLGANALKSVLSSSELNVDAIDMTMDKVQETFADQQEIDDALQLGMAELQDKQYNDLSNDELEKELEELEKLESKVLERRRSESPFERDDLSIPTHKPIMTPIEETENSTNPQKTKIPLEIQ</sequence>
<evidence type="ECO:0000313" key="3">
    <source>
        <dbReference type="EMBL" id="KAI8580850.1"/>
    </source>
</evidence>
<dbReference type="Proteomes" id="UP001206595">
    <property type="component" value="Unassembled WGS sequence"/>
</dbReference>
<dbReference type="GO" id="GO:0000815">
    <property type="term" value="C:ESCRT III complex"/>
    <property type="evidence" value="ECO:0007669"/>
    <property type="project" value="TreeGrafter"/>
</dbReference>
<dbReference type="EMBL" id="MU620909">
    <property type="protein sequence ID" value="KAI8580850.1"/>
    <property type="molecule type" value="Genomic_DNA"/>
</dbReference>
<evidence type="ECO:0000256" key="2">
    <source>
        <dbReference type="SAM" id="MobiDB-lite"/>
    </source>
</evidence>
<feature type="region of interest" description="Disordered" evidence="2">
    <location>
        <begin position="419"/>
        <end position="466"/>
    </location>
</feature>
<gene>
    <name evidence="3" type="ORF">K450DRAFT_234878</name>
</gene>
<dbReference type="GO" id="GO:0009898">
    <property type="term" value="C:cytoplasmic side of plasma membrane"/>
    <property type="evidence" value="ECO:0007669"/>
    <property type="project" value="TreeGrafter"/>
</dbReference>
<dbReference type="Gene3D" id="6.10.140.1230">
    <property type="match status" value="1"/>
</dbReference>
<dbReference type="GO" id="GO:0032511">
    <property type="term" value="P:late endosome to vacuole transport via multivesicular body sorting pathway"/>
    <property type="evidence" value="ECO:0007669"/>
    <property type="project" value="TreeGrafter"/>
</dbReference>
<comment type="caution">
    <text evidence="3">The sequence shown here is derived from an EMBL/GenBank/DDBJ whole genome shotgun (WGS) entry which is preliminary data.</text>
</comment>
<feature type="compositionally biased region" description="Basic and acidic residues" evidence="2">
    <location>
        <begin position="419"/>
        <end position="435"/>
    </location>
</feature>
<reference evidence="3" key="1">
    <citation type="submission" date="2021-06" db="EMBL/GenBank/DDBJ databases">
        <authorList>
            <consortium name="DOE Joint Genome Institute"/>
            <person name="Mondo S.J."/>
            <person name="Amses K.R."/>
            <person name="Simmons D.R."/>
            <person name="Longcore J.E."/>
            <person name="Seto K."/>
            <person name="Alves G.H."/>
            <person name="Bonds A.E."/>
            <person name="Quandt C.A."/>
            <person name="Davis W.J."/>
            <person name="Chang Y."/>
            <person name="Letcher P.M."/>
            <person name="Powell M.J."/>
            <person name="Kuo A."/>
            <person name="Labutti K."/>
            <person name="Pangilinan J."/>
            <person name="Andreopoulos W."/>
            <person name="Tritt A."/>
            <person name="Riley R."/>
            <person name="Hundley H."/>
            <person name="Johnson J."/>
            <person name="Lipzen A."/>
            <person name="Barry K."/>
            <person name="Berbee M.L."/>
            <person name="Buchler N.E."/>
            <person name="Grigoriev I.V."/>
            <person name="Spatafora J.W."/>
            <person name="Stajich J.E."/>
            <person name="James T.Y."/>
        </authorList>
    </citation>
    <scope>NUCLEOTIDE SEQUENCE</scope>
    <source>
        <strain evidence="3">AG</strain>
    </source>
</reference>
<evidence type="ECO:0000256" key="1">
    <source>
        <dbReference type="SAM" id="Coils"/>
    </source>
</evidence>
<keyword evidence="1" id="KW-0175">Coiled coil</keyword>
<dbReference type="GO" id="GO:0006900">
    <property type="term" value="P:vesicle budding from membrane"/>
    <property type="evidence" value="ECO:0007669"/>
    <property type="project" value="TreeGrafter"/>
</dbReference>
<dbReference type="GeneID" id="75913341"/>
<evidence type="ECO:0000313" key="4">
    <source>
        <dbReference type="Proteomes" id="UP001206595"/>
    </source>
</evidence>
<dbReference type="Pfam" id="PF03357">
    <property type="entry name" value="Snf7"/>
    <property type="match status" value="1"/>
</dbReference>
<accession>A0AAD5ED89</accession>
<organism evidence="3 4">
    <name type="scientific">Umbelopsis ramanniana AG</name>
    <dbReference type="NCBI Taxonomy" id="1314678"/>
    <lineage>
        <taxon>Eukaryota</taxon>
        <taxon>Fungi</taxon>
        <taxon>Fungi incertae sedis</taxon>
        <taxon>Mucoromycota</taxon>
        <taxon>Mucoromycotina</taxon>
        <taxon>Umbelopsidomycetes</taxon>
        <taxon>Umbelopsidales</taxon>
        <taxon>Umbelopsidaceae</taxon>
        <taxon>Umbelopsis</taxon>
    </lineage>
</organism>